<gene>
    <name evidence="1" type="ORF">glysoja_046058</name>
</gene>
<reference evidence="1" key="1">
    <citation type="submission" date="2014-07" db="EMBL/GenBank/DDBJ databases">
        <title>Identification of a novel salt tolerance gene in wild soybean by whole-genome sequencing.</title>
        <authorList>
            <person name="Lam H.-M."/>
            <person name="Qi X."/>
            <person name="Li M.-W."/>
            <person name="Liu X."/>
            <person name="Xie M."/>
            <person name="Ni M."/>
            <person name="Xu X."/>
        </authorList>
    </citation>
    <scope>NUCLEOTIDE SEQUENCE [LARGE SCALE GENOMIC DNA]</scope>
    <source>
        <tissue evidence="1">Root</tissue>
    </source>
</reference>
<protein>
    <recommendedName>
        <fullName evidence="2">Protein SLOW GREEN 1, chloroplastic</fullName>
    </recommendedName>
</protein>
<dbReference type="AlphaFoldDB" id="A0A0B2PQG7"/>
<dbReference type="SUPFAM" id="SSF48452">
    <property type="entry name" value="TPR-like"/>
    <property type="match status" value="1"/>
</dbReference>
<dbReference type="EMBL" id="KN664983">
    <property type="protein sequence ID" value="KHN09918.1"/>
    <property type="molecule type" value="Genomic_DNA"/>
</dbReference>
<proteinExistence type="predicted"/>
<dbReference type="InterPro" id="IPR011990">
    <property type="entry name" value="TPR-like_helical_dom_sf"/>
</dbReference>
<accession>A0A0B2PQG7</accession>
<dbReference type="Gene3D" id="1.25.40.10">
    <property type="entry name" value="Tetratricopeptide repeat domain"/>
    <property type="match status" value="1"/>
</dbReference>
<evidence type="ECO:0000313" key="1">
    <source>
        <dbReference type="EMBL" id="KHN09918.1"/>
    </source>
</evidence>
<dbReference type="Proteomes" id="UP000053555">
    <property type="component" value="Unassembled WGS sequence"/>
</dbReference>
<evidence type="ECO:0008006" key="2">
    <source>
        <dbReference type="Google" id="ProtNLM"/>
    </source>
</evidence>
<name>A0A0B2PQG7_GLYSO</name>
<sequence>MLAFLKCLIAAQPDAADWKFLTARLTAETVDQCGEGEAAMRRLEEALHMAAEEKMVKEVRDVKLIMVQIMFLQKNVDEALMIYNQLTKEDPRDFRPYFCRGMIYILLDRNEEVKVVKKEGKGAIIIMNNL</sequence>
<organism evidence="1">
    <name type="scientific">Glycine soja</name>
    <name type="common">Wild soybean</name>
    <dbReference type="NCBI Taxonomy" id="3848"/>
    <lineage>
        <taxon>Eukaryota</taxon>
        <taxon>Viridiplantae</taxon>
        <taxon>Streptophyta</taxon>
        <taxon>Embryophyta</taxon>
        <taxon>Tracheophyta</taxon>
        <taxon>Spermatophyta</taxon>
        <taxon>Magnoliopsida</taxon>
        <taxon>eudicotyledons</taxon>
        <taxon>Gunneridae</taxon>
        <taxon>Pentapetalae</taxon>
        <taxon>rosids</taxon>
        <taxon>fabids</taxon>
        <taxon>Fabales</taxon>
        <taxon>Fabaceae</taxon>
        <taxon>Papilionoideae</taxon>
        <taxon>50 kb inversion clade</taxon>
        <taxon>NPAAA clade</taxon>
        <taxon>indigoferoid/millettioid clade</taxon>
        <taxon>Phaseoleae</taxon>
        <taxon>Glycine</taxon>
        <taxon>Glycine subgen. Soja</taxon>
    </lineage>
</organism>